<evidence type="ECO:0000313" key="3">
    <source>
        <dbReference type="EMBL" id="EAW57964.1"/>
    </source>
</evidence>
<dbReference type="AlphaFoldDB" id="Q6ZPC2"/>
<gene>
    <name evidence="3" type="ORF">hCG_2045085</name>
</gene>
<feature type="region of interest" description="Disordered" evidence="1">
    <location>
        <begin position="60"/>
        <end position="93"/>
    </location>
</feature>
<protein>
    <submittedName>
        <fullName evidence="3">HCG2045085</fullName>
    </submittedName>
    <submittedName>
        <fullName evidence="2">cDNA FLJ26083 fis, clone RCT04690</fullName>
    </submittedName>
</protein>
<dbReference type="EMBL" id="CH471111">
    <property type="protein sequence ID" value="EAW57964.1"/>
    <property type="molecule type" value="Genomic_DNA"/>
</dbReference>
<reference evidence="3" key="3">
    <citation type="submission" date="2005-07" db="EMBL/GenBank/DDBJ databases">
        <authorList>
            <person name="Mural R.J."/>
            <person name="Istrail S."/>
            <person name="Sutton G."/>
            <person name="Florea L."/>
            <person name="Halpern A.L."/>
            <person name="Mobarry C.M."/>
            <person name="Lippert R."/>
            <person name="Walenz B."/>
            <person name="Shatkay H."/>
            <person name="Dew I."/>
            <person name="Miller J.R."/>
            <person name="Flanigan M.J."/>
            <person name="Edwards N.J."/>
            <person name="Bolanos R."/>
            <person name="Fasulo D."/>
            <person name="Halldorsson B.V."/>
            <person name="Hannenhalli S."/>
            <person name="Turner R."/>
            <person name="Yooseph S."/>
            <person name="Lu F."/>
            <person name="Nusskern D.R."/>
            <person name="Shue B.C."/>
            <person name="Zheng X.H."/>
            <person name="Zhong F."/>
            <person name="Delcher A.L."/>
            <person name="Huson D.H."/>
            <person name="Kravitz S.A."/>
            <person name="Mouchard L."/>
            <person name="Reinert K."/>
            <person name="Remington K.A."/>
            <person name="Clark A.G."/>
            <person name="Waterman M.S."/>
            <person name="Eichler E.E."/>
            <person name="Adams M.D."/>
            <person name="Hunkapiller M.W."/>
            <person name="Myers E.W."/>
            <person name="Venter J.C."/>
        </authorList>
    </citation>
    <scope>NUCLEOTIDE SEQUENCE</scope>
</reference>
<dbReference type="EMBL" id="AK129594">
    <property type="protein sequence ID" value="BAC85191.1"/>
    <property type="molecule type" value="mRNA"/>
</dbReference>
<feature type="compositionally biased region" description="Basic and acidic residues" evidence="1">
    <location>
        <begin position="62"/>
        <end position="75"/>
    </location>
</feature>
<accession>Q6ZPC2</accession>
<feature type="region of interest" description="Disordered" evidence="1">
    <location>
        <begin position="1"/>
        <end position="26"/>
    </location>
</feature>
<sequence length="137" mass="15407">MDEPQKTHIDSKKSASQRTHSENDFLPGRVTESHYMVIVAALLPPRLCPITHRLDLWGSHPLHLDHEDPGPRRQDSFSSTCRHSGMQALPSTPVTWIEQEQPLPTLDHFPNSQTRPKRQTLVSLGTDSVSCNAASPW</sequence>
<name>Q6ZPC2_HUMAN</name>
<evidence type="ECO:0000256" key="1">
    <source>
        <dbReference type="SAM" id="MobiDB-lite"/>
    </source>
</evidence>
<reference evidence="2" key="2">
    <citation type="submission" date="2003-07" db="EMBL/GenBank/DDBJ databases">
        <title>NEDO human cDNA sequencing project.</title>
        <authorList>
            <person name="Ninomiya K."/>
            <person name="Wagatsuma M."/>
            <person name="Kanda K."/>
            <person name="Kondo H."/>
            <person name="Yokoi T."/>
            <person name="Kodaira H."/>
            <person name="Furuya T."/>
            <person name="Takahashi M."/>
            <person name="Kikkawa E."/>
            <person name="Omura Y."/>
            <person name="Abe K."/>
            <person name="Kamihara K."/>
            <person name="Katsuta N."/>
            <person name="Sato K."/>
            <person name="Tanikawa M."/>
            <person name="Yamazaki M."/>
            <person name="Suzuki Y."/>
            <person name="Hata H."/>
            <person name="Nakagawa K."/>
            <person name="Mizuno S."/>
            <person name="Morinaga M."/>
            <person name="Kawamura M."/>
            <person name="Sugiyama T."/>
            <person name="Irie R."/>
            <person name="Otsuki T."/>
            <person name="Sato H."/>
            <person name="Nishikawa T."/>
            <person name="Sugiyama A."/>
            <person name="Kawakami B."/>
            <person name="Nagai K."/>
            <person name="Isogai T."/>
            <person name="Sugano S."/>
        </authorList>
    </citation>
    <scope>NUCLEOTIDE SEQUENCE</scope>
    <source>
        <tissue evidence="2">Rectum</tissue>
    </source>
</reference>
<feature type="compositionally biased region" description="Basic and acidic residues" evidence="1">
    <location>
        <begin position="1"/>
        <end position="23"/>
    </location>
</feature>
<proteinExistence type="evidence at transcript level"/>
<reference evidence="3" key="1">
    <citation type="journal article" date="2001" name="Science">
        <title>The sequence of the human genome.</title>
        <authorList>
            <person name="Venter J.C."/>
            <person name="Adams M.D."/>
            <person name="Myers E.W."/>
            <person name="Li P.W."/>
            <person name="Mural R.J."/>
            <person name="Sutton G.G."/>
            <person name="Smith H.O."/>
            <person name="Yandell M."/>
            <person name="Evans C.A."/>
            <person name="Holt R.A."/>
            <person name="Gocayne J.D."/>
            <person name="Amanatides P."/>
            <person name="Ballew R.M."/>
            <person name="Huson D.H."/>
            <person name="Wortman J.R."/>
            <person name="Zhang Q."/>
            <person name="Kodira C.D."/>
            <person name="Zheng X.H."/>
            <person name="Chen L."/>
            <person name="Skupski M."/>
            <person name="Subramanian G."/>
            <person name="Thomas P.D."/>
            <person name="Zhang J."/>
            <person name="Gabor Miklos G.L."/>
            <person name="Nelson C."/>
            <person name="Broder S."/>
            <person name="Clark A.G."/>
            <person name="Nadeau J."/>
            <person name="McKusick V.A."/>
            <person name="Zinder N."/>
            <person name="Levine A.J."/>
            <person name="Roberts R.J."/>
            <person name="Simon M."/>
            <person name="Slayman C."/>
            <person name="Hunkapiller M."/>
            <person name="Bolanos R."/>
            <person name="Delcher A."/>
            <person name="Dew I."/>
            <person name="Fasulo D."/>
            <person name="Flanigan M."/>
            <person name="Florea L."/>
            <person name="Halpern A."/>
            <person name="Hannenhalli S."/>
            <person name="Kravitz S."/>
            <person name="Levy S."/>
            <person name="Mobarry C."/>
            <person name="Reinert K."/>
            <person name="Remington K."/>
            <person name="Abu-Threideh J."/>
            <person name="Beasley E."/>
            <person name="Biddick K."/>
            <person name="Bonazzi V."/>
            <person name="Brandon R."/>
            <person name="Cargill M."/>
            <person name="Chandramouliswaran I."/>
            <person name="Charlab R."/>
            <person name="Chaturvedi K."/>
            <person name="Deng Z."/>
            <person name="Di Francesco V."/>
            <person name="Dunn P."/>
            <person name="Eilbeck K."/>
            <person name="Evangelista C."/>
            <person name="Gabrielian A.E."/>
            <person name="Gan W."/>
            <person name="Ge W."/>
            <person name="Gong F."/>
            <person name="Gu Z."/>
            <person name="Guan P."/>
            <person name="Heiman T.J."/>
            <person name="Higgins M.E."/>
            <person name="Ji R.R."/>
            <person name="Ke Z."/>
            <person name="Ketchum K.A."/>
            <person name="Lai Z."/>
            <person name="Lei Y."/>
            <person name="Li Z."/>
            <person name="Li J."/>
            <person name="Liang Y."/>
            <person name="Lin X."/>
            <person name="Lu F."/>
            <person name="Merkulov G.V."/>
            <person name="Milshina N."/>
            <person name="Moore H.M."/>
            <person name="Naik A.K."/>
            <person name="Narayan V.A."/>
            <person name="Neelam B."/>
            <person name="Nusskern D."/>
            <person name="Rusch D.B."/>
            <person name="Salzberg S."/>
            <person name="Shao W."/>
            <person name="Shue B."/>
            <person name="Sun J."/>
            <person name="Wang Z."/>
            <person name="Wang A."/>
            <person name="Wang X."/>
            <person name="Wang J."/>
            <person name="Wei M."/>
            <person name="Wides R."/>
            <person name="Xiao C."/>
            <person name="Yan C."/>
            <person name="Yao A."/>
            <person name="Ye J."/>
            <person name="Zhan M."/>
            <person name="Zhang W."/>
            <person name="Zhang H."/>
            <person name="Zhao Q."/>
            <person name="Zheng L."/>
            <person name="Zhong F."/>
            <person name="Zhong W."/>
            <person name="Zhu S."/>
            <person name="Zhao S."/>
            <person name="Gilbert D."/>
            <person name="Baumhueter S."/>
            <person name="Spier G."/>
            <person name="Carter C."/>
            <person name="Cravchik A."/>
            <person name="Woodage T."/>
            <person name="Ali F."/>
            <person name="An H."/>
            <person name="Awe A."/>
            <person name="Baldwin D."/>
            <person name="Baden H."/>
            <person name="Barnstead M."/>
            <person name="Barrow I."/>
            <person name="Beeson K."/>
            <person name="Busam D."/>
            <person name="Carver A."/>
            <person name="Center A."/>
            <person name="Cheng M.L."/>
            <person name="Curry L."/>
            <person name="Danaher S."/>
            <person name="Davenport L."/>
            <person name="Desilets R."/>
            <person name="Dietz S."/>
            <person name="Dodson K."/>
            <person name="Doup L."/>
            <person name="Ferriera S."/>
            <person name="Garg N."/>
            <person name="Gluecksmann A."/>
            <person name="Hart B."/>
            <person name="Haynes J."/>
            <person name="Haynes C."/>
            <person name="Heiner C."/>
            <person name="Hladun S."/>
            <person name="Hostin D."/>
            <person name="Houck J."/>
            <person name="Howland T."/>
            <person name="Ibegwam C."/>
            <person name="Johnson J."/>
            <person name="Kalush F."/>
            <person name="Kline L."/>
            <person name="Koduru S."/>
            <person name="Love A."/>
            <person name="Mann F."/>
            <person name="May D."/>
            <person name="McCawley S."/>
            <person name="McIntosh T."/>
            <person name="McMullen I."/>
            <person name="Moy M."/>
            <person name="Moy L."/>
            <person name="Murphy B."/>
            <person name="Nelson K."/>
            <person name="Pfannkoch C."/>
            <person name="Pratts E."/>
            <person name="Puri V."/>
            <person name="Qureshi H."/>
            <person name="Reardon M."/>
            <person name="Rodriguez R."/>
            <person name="Rogers Y.H."/>
            <person name="Romblad D."/>
            <person name="Ruhfel B."/>
            <person name="Scott R."/>
            <person name="Sitter C."/>
            <person name="Smallwood M."/>
            <person name="Stewart E."/>
            <person name="Strong R."/>
            <person name="Suh E."/>
            <person name="Thomas R."/>
            <person name="Tint N.N."/>
            <person name="Tse S."/>
            <person name="Vech C."/>
            <person name="Wang G."/>
            <person name="Wetter J."/>
            <person name="Williams S."/>
            <person name="Williams M."/>
            <person name="Windsor S."/>
            <person name="Winn-Deen E."/>
            <person name="Wolfe K."/>
            <person name="Zaveri J."/>
            <person name="Zaveri K."/>
            <person name="Abril J.F."/>
            <person name="Guigo R."/>
            <person name="Campbell M.J."/>
            <person name="Sjolander K.V."/>
            <person name="Karlak B."/>
            <person name="Kejariwal A."/>
            <person name="Mi H."/>
            <person name="Lazareva B."/>
            <person name="Hatton T."/>
            <person name="Narechania A."/>
            <person name="Diemer K."/>
            <person name="Muruganujan A."/>
            <person name="Guo N."/>
            <person name="Sato S."/>
            <person name="Bafna V."/>
            <person name="Istrail S."/>
            <person name="Lippert R."/>
            <person name="Schwartz R."/>
            <person name="Walenz B."/>
            <person name="Yooseph S."/>
            <person name="Allen D."/>
            <person name="Basu A."/>
            <person name="Baxendale J."/>
            <person name="Blick L."/>
            <person name="Caminha M."/>
            <person name="Carnes-Stine J."/>
            <person name="Caulk P."/>
            <person name="Chiang Y.H."/>
            <person name="Coyne M."/>
            <person name="Dahlke C."/>
            <person name="Mays A."/>
            <person name="Dombroski M."/>
            <person name="Donnelly M."/>
            <person name="Ely D."/>
            <person name="Esparham S."/>
            <person name="Fosler C."/>
            <person name="Gire H."/>
            <person name="Glanowski S."/>
            <person name="Glasser K."/>
            <person name="Glodek A."/>
            <person name="Gorokhov M."/>
            <person name="Graham K."/>
            <person name="Gropman B."/>
            <person name="Harris M."/>
            <person name="Heil J."/>
            <person name="Henderson S."/>
            <person name="Hoover J."/>
            <person name="Jennings D."/>
            <person name="Jordan C."/>
            <person name="Jordan J."/>
            <person name="Kasha J."/>
            <person name="Kagan L."/>
            <person name="Kraft C."/>
            <person name="Levitsky A."/>
            <person name="Lewis M."/>
            <person name="Liu X."/>
            <person name="Lopez J."/>
            <person name="Ma D."/>
            <person name="Majoros W."/>
            <person name="McDaniel J."/>
            <person name="Murphy S."/>
            <person name="Newman M."/>
            <person name="Nguyen T."/>
            <person name="Nguyen N."/>
            <person name="Nodell M."/>
            <person name="Pan S."/>
            <person name="Peck J."/>
            <person name="Peterson M."/>
            <person name="Rowe W."/>
            <person name="Sanders R."/>
            <person name="Scott J."/>
            <person name="Simpson M."/>
            <person name="Smith T."/>
            <person name="Sprague A."/>
            <person name="Stockwell T."/>
            <person name="Turner R."/>
            <person name="Venter E."/>
            <person name="Wang M."/>
            <person name="Wen M."/>
            <person name="Wu D."/>
            <person name="Wu M."/>
            <person name="Xia A."/>
            <person name="Zandieh A."/>
            <person name="Zhu X."/>
        </authorList>
    </citation>
    <scope>NUCLEOTIDE SEQUENCE</scope>
</reference>
<evidence type="ECO:0000313" key="2">
    <source>
        <dbReference type="EMBL" id="BAC85191.1"/>
    </source>
</evidence>
<feature type="non-terminal residue" evidence="2">
    <location>
        <position position="137"/>
    </location>
</feature>
<organism evidence="2">
    <name type="scientific">Homo sapiens</name>
    <name type="common">Human</name>
    <dbReference type="NCBI Taxonomy" id="9606"/>
    <lineage>
        <taxon>Eukaryota</taxon>
        <taxon>Metazoa</taxon>
        <taxon>Chordata</taxon>
        <taxon>Craniata</taxon>
        <taxon>Vertebrata</taxon>
        <taxon>Euteleostomi</taxon>
        <taxon>Mammalia</taxon>
        <taxon>Eutheria</taxon>
        <taxon>Euarchontoglires</taxon>
        <taxon>Primates</taxon>
        <taxon>Haplorrhini</taxon>
        <taxon>Catarrhini</taxon>
        <taxon>Hominidae</taxon>
        <taxon>Homo</taxon>
    </lineage>
</organism>